<proteinExistence type="predicted"/>
<dbReference type="KEGG" id="srt:Srot_2373"/>
<organism evidence="2 3">
    <name type="scientific">Segniliparus rotundus (strain ATCC BAA-972 / CDC 1076 / CIP 108378 / DSM 44985 / JCM 13578)</name>
    <dbReference type="NCBI Taxonomy" id="640132"/>
    <lineage>
        <taxon>Bacteria</taxon>
        <taxon>Bacillati</taxon>
        <taxon>Actinomycetota</taxon>
        <taxon>Actinomycetes</taxon>
        <taxon>Mycobacteriales</taxon>
        <taxon>Segniliparaceae</taxon>
        <taxon>Segniliparus</taxon>
    </lineage>
</organism>
<dbReference type="HOGENOM" id="CLU_2525641_0_0_11"/>
<sequence length="84" mass="9242">MVDTKTSSHKPPLLRIVRITPVERFSWLICSALMLLTGAVFLPGEISVGKQVLLWVLVVAGIKMTVISAFGSYPLPRWLAIPPN</sequence>
<reference evidence="2 3" key="1">
    <citation type="journal article" date="2010" name="Stand. Genomic Sci.">
        <title>Complete genome sequence of Segniliparus rotundus type strain (CDC 1076).</title>
        <authorList>
            <person name="Sikorski J."/>
            <person name="Lapidus A."/>
            <person name="Copeland A."/>
            <person name="Misra M."/>
            <person name="Glavina Del Rio T."/>
            <person name="Nolan M."/>
            <person name="Lucas S."/>
            <person name="Chen F."/>
            <person name="Tice H."/>
            <person name="Cheng J.F."/>
            <person name="Jando M."/>
            <person name="Schneider S."/>
            <person name="Bruce D."/>
            <person name="Goodwin L."/>
            <person name="Pitluck S."/>
            <person name="Liolios K."/>
            <person name="Mikhailova N."/>
            <person name="Pati A."/>
            <person name="Ivanova N."/>
            <person name="Mavromatis K."/>
            <person name="Chen A."/>
            <person name="Palaniappan K."/>
            <person name="Chertkov O."/>
            <person name="Land M."/>
            <person name="Hauser L."/>
            <person name="Chang Y.J."/>
            <person name="Jeffries C.D."/>
            <person name="Brettin T."/>
            <person name="Detter J.C."/>
            <person name="Han C."/>
            <person name="Rohde M."/>
            <person name="Goker M."/>
            <person name="Bristow J."/>
            <person name="Eisen J.A."/>
            <person name="Markowitz V."/>
            <person name="Hugenholtz P."/>
            <person name="Kyrpides N.C."/>
            <person name="Klenk H.P."/>
        </authorList>
    </citation>
    <scope>NUCLEOTIDE SEQUENCE [LARGE SCALE GENOMIC DNA]</scope>
    <source>
        <strain evidence="3">ATCC BAA-972 / CDC 1076 / CIP 108378 / DSM 44985 / JCM 13578</strain>
    </source>
</reference>
<dbReference type="STRING" id="640132.Srot_2373"/>
<dbReference type="Proteomes" id="UP000002247">
    <property type="component" value="Chromosome"/>
</dbReference>
<feature type="transmembrane region" description="Helical" evidence="1">
    <location>
        <begin position="25"/>
        <end position="42"/>
    </location>
</feature>
<gene>
    <name evidence="2" type="ordered locus">Srot_2373</name>
</gene>
<keyword evidence="1" id="KW-1133">Transmembrane helix</keyword>
<protein>
    <submittedName>
        <fullName evidence="2">Uncharacterized protein</fullName>
    </submittedName>
</protein>
<dbReference type="OrthoDB" id="4763914at2"/>
<dbReference type="EMBL" id="CP001958">
    <property type="protein sequence ID" value="ADG98818.1"/>
    <property type="molecule type" value="Genomic_DNA"/>
</dbReference>
<keyword evidence="3" id="KW-1185">Reference proteome</keyword>
<evidence type="ECO:0000313" key="2">
    <source>
        <dbReference type="EMBL" id="ADG98818.1"/>
    </source>
</evidence>
<evidence type="ECO:0000256" key="1">
    <source>
        <dbReference type="SAM" id="Phobius"/>
    </source>
</evidence>
<keyword evidence="1" id="KW-0472">Membrane</keyword>
<dbReference type="AlphaFoldDB" id="D6ZAT2"/>
<evidence type="ECO:0000313" key="3">
    <source>
        <dbReference type="Proteomes" id="UP000002247"/>
    </source>
</evidence>
<accession>D6ZAT2</accession>
<dbReference type="RefSeq" id="WP_013139268.1">
    <property type="nucleotide sequence ID" value="NC_014168.1"/>
</dbReference>
<name>D6ZAT2_SEGRD</name>
<feature type="transmembrane region" description="Helical" evidence="1">
    <location>
        <begin position="54"/>
        <end position="75"/>
    </location>
</feature>
<keyword evidence="1" id="KW-0812">Transmembrane</keyword>